<dbReference type="AlphaFoldDB" id="A0A2S5CNL3"/>
<comment type="caution">
    <text evidence="2">The sequence shown here is derived from an EMBL/GenBank/DDBJ whole genome shotgun (WGS) entry which is preliminary data.</text>
</comment>
<dbReference type="RefSeq" id="WP_103974020.1">
    <property type="nucleotide sequence ID" value="NZ_PGFZ01000003.1"/>
</dbReference>
<protein>
    <submittedName>
        <fullName evidence="2">Uncharacterized protein</fullName>
    </submittedName>
</protein>
<evidence type="ECO:0000256" key="1">
    <source>
        <dbReference type="ARBA" id="ARBA00009981"/>
    </source>
</evidence>
<proteinExistence type="inferred from homology"/>
<dbReference type="EMBL" id="PGFZ01000003">
    <property type="protein sequence ID" value="POZ52347.1"/>
    <property type="molecule type" value="Genomic_DNA"/>
</dbReference>
<name>A0A2S5CNL3_9GAMM</name>
<evidence type="ECO:0000313" key="3">
    <source>
        <dbReference type="Proteomes" id="UP000237423"/>
    </source>
</evidence>
<dbReference type="InterPro" id="IPR036165">
    <property type="entry name" value="YefM-like_sf"/>
</dbReference>
<reference evidence="2 3" key="1">
    <citation type="submission" date="2017-11" db="EMBL/GenBank/DDBJ databases">
        <title>Draft Genome Sequence of Methylobacter psychrotolerans Sph1T, an Obligate Methanotroph from Low-Temperature Environments.</title>
        <authorList>
            <person name="Oshkin I.Y."/>
            <person name="Miroshnikov K."/>
            <person name="Belova S.E."/>
            <person name="Korzhenkov A."/>
            <person name="Toshchakov S.V."/>
            <person name="Dedysh S.N."/>
        </authorList>
    </citation>
    <scope>NUCLEOTIDE SEQUENCE [LARGE SCALE GENOMIC DNA]</scope>
    <source>
        <strain evidence="2 3">Sph1</strain>
    </source>
</reference>
<comment type="similarity">
    <text evidence="1">Belongs to the phD/YefM antitoxin family.</text>
</comment>
<evidence type="ECO:0000313" key="2">
    <source>
        <dbReference type="EMBL" id="POZ52347.1"/>
    </source>
</evidence>
<accession>A0A2S5CNL3</accession>
<organism evidence="2 3">
    <name type="scientific">Methylovulum psychrotolerans</name>
    <dbReference type="NCBI Taxonomy" id="1704499"/>
    <lineage>
        <taxon>Bacteria</taxon>
        <taxon>Pseudomonadati</taxon>
        <taxon>Pseudomonadota</taxon>
        <taxon>Gammaproteobacteria</taxon>
        <taxon>Methylococcales</taxon>
        <taxon>Methylococcaceae</taxon>
        <taxon>Methylovulum</taxon>
    </lineage>
</organism>
<sequence>MIIRDDDKQVTLASLADDNAEQETQYLLANATNAERLLRSLAQARTGLLMAHELIEE</sequence>
<dbReference type="Proteomes" id="UP000237423">
    <property type="component" value="Unassembled WGS sequence"/>
</dbReference>
<gene>
    <name evidence="2" type="ORF">AADEFJLK_01829</name>
</gene>
<dbReference type="Gene3D" id="6.10.250.330">
    <property type="match status" value="1"/>
</dbReference>
<dbReference type="SUPFAM" id="SSF143120">
    <property type="entry name" value="YefM-like"/>
    <property type="match status" value="1"/>
</dbReference>